<keyword evidence="3" id="KW-1185">Reference proteome</keyword>
<dbReference type="EMBL" id="AOIP01000007">
    <property type="protein sequence ID" value="ELZ10462.1"/>
    <property type="molecule type" value="Genomic_DNA"/>
</dbReference>
<reference evidence="2 3" key="1">
    <citation type="journal article" date="2014" name="PLoS Genet.">
        <title>Phylogenetically driven sequencing of extremely halophilic archaea reveals strategies for static and dynamic osmo-response.</title>
        <authorList>
            <person name="Becker E.A."/>
            <person name="Seitzer P.M."/>
            <person name="Tritt A."/>
            <person name="Larsen D."/>
            <person name="Krusor M."/>
            <person name="Yao A.I."/>
            <person name="Wu D."/>
            <person name="Madern D."/>
            <person name="Eisen J.A."/>
            <person name="Darling A.E."/>
            <person name="Facciotti M.T."/>
        </authorList>
    </citation>
    <scope>NUCLEOTIDE SEQUENCE [LARGE SCALE GENOMIC DNA]</scope>
    <source>
        <strain evidence="2 3">DSM 13077</strain>
    </source>
</reference>
<organism evidence="2 3">
    <name type="scientific">Natrialba aegyptia DSM 13077</name>
    <dbReference type="NCBI Taxonomy" id="1227491"/>
    <lineage>
        <taxon>Archaea</taxon>
        <taxon>Methanobacteriati</taxon>
        <taxon>Methanobacteriota</taxon>
        <taxon>Stenosarchaea group</taxon>
        <taxon>Halobacteria</taxon>
        <taxon>Halobacteriales</taxon>
        <taxon>Natrialbaceae</taxon>
        <taxon>Natrialba</taxon>
    </lineage>
</organism>
<evidence type="ECO:0000313" key="3">
    <source>
        <dbReference type="Proteomes" id="UP000011591"/>
    </source>
</evidence>
<evidence type="ECO:0008006" key="4">
    <source>
        <dbReference type="Google" id="ProtNLM"/>
    </source>
</evidence>
<proteinExistence type="predicted"/>
<dbReference type="Pfam" id="PF05742">
    <property type="entry name" value="TANGO2"/>
    <property type="match status" value="1"/>
</dbReference>
<sequence length="285" mass="29957">MCTLTLAWQVFDDAPVAVAANRDEALDRDSLPPEIYSEDPLVVAPRDAESGGTWLGYNEFGVAAGITNKWTDADLAGDRSRGLLVADVLEARSVSDATAIVEDATAADEYEGFSLVIADAAAAVCYQWDGDLSVTEFDPGVHVVVNVAVDDDVDLPSGRPDVGRTQADNAQRVRAELAADADESVTEWLTRAGTVLGDHEFGVCVHGDGYGTRSSSLVAVGPGAATPERPAEATYRFADGPPCETPYRPVDLGRGAGEHDGDTERIATLTAAPASAFGTTTRRND</sequence>
<gene>
    <name evidence="2" type="ORF">C480_00925</name>
</gene>
<name>M0BJ25_9EURY</name>
<dbReference type="OrthoDB" id="312503at2157"/>
<dbReference type="PANTHER" id="PTHR17985">
    <property type="entry name" value="SER/THR-RICH PROTEIN T10 IN DGCR REGION"/>
    <property type="match status" value="1"/>
</dbReference>
<comment type="caution">
    <text evidence="2">The sequence shown here is derived from an EMBL/GenBank/DDBJ whole genome shotgun (WGS) entry which is preliminary data.</text>
</comment>
<evidence type="ECO:0000313" key="2">
    <source>
        <dbReference type="EMBL" id="ELZ10462.1"/>
    </source>
</evidence>
<dbReference type="PANTHER" id="PTHR17985:SF8">
    <property type="entry name" value="TRANSPORT AND GOLGI ORGANIZATION PROTEIN 2 HOMOLOG"/>
    <property type="match status" value="1"/>
</dbReference>
<dbReference type="Proteomes" id="UP000011591">
    <property type="component" value="Unassembled WGS sequence"/>
</dbReference>
<evidence type="ECO:0000256" key="1">
    <source>
        <dbReference type="SAM" id="MobiDB-lite"/>
    </source>
</evidence>
<feature type="region of interest" description="Disordered" evidence="1">
    <location>
        <begin position="238"/>
        <end position="262"/>
    </location>
</feature>
<protein>
    <recommendedName>
        <fullName evidence="4">NRDE family protein</fullName>
    </recommendedName>
</protein>
<dbReference type="Gene3D" id="3.60.60.10">
    <property type="entry name" value="Penicillin V Acylase, Chain A"/>
    <property type="match status" value="1"/>
</dbReference>
<dbReference type="AlphaFoldDB" id="M0BJ25"/>
<accession>M0BJ25</accession>
<dbReference type="InterPro" id="IPR008551">
    <property type="entry name" value="TANGO2"/>
</dbReference>
<dbReference type="PATRIC" id="fig|1227491.4.peg.188"/>
<dbReference type="RefSeq" id="WP_006663744.1">
    <property type="nucleotide sequence ID" value="NZ_AOIP01000007.1"/>
</dbReference>